<name>A0A8J7K2F5_9CYAN</name>
<reference evidence="7" key="1">
    <citation type="submission" date="2020-10" db="EMBL/GenBank/DDBJ databases">
        <authorList>
            <person name="Castelo-Branco R."/>
            <person name="Eusebio N."/>
            <person name="Adriana R."/>
            <person name="Vieira A."/>
            <person name="Brugerolle De Fraissinette N."/>
            <person name="Rezende De Castro R."/>
            <person name="Schneider M.P."/>
            <person name="Vasconcelos V."/>
            <person name="Leao P.N."/>
        </authorList>
    </citation>
    <scope>NUCLEOTIDE SEQUENCE</scope>
    <source>
        <strain evidence="7">LEGE 06105</strain>
    </source>
</reference>
<dbReference type="PANTHER" id="PTHR46696">
    <property type="entry name" value="P450, PUTATIVE (EUROFUNG)-RELATED"/>
    <property type="match status" value="1"/>
</dbReference>
<evidence type="ECO:0000256" key="4">
    <source>
        <dbReference type="ARBA" id="ARBA00023002"/>
    </source>
</evidence>
<keyword evidence="6" id="KW-0503">Monooxygenase</keyword>
<dbReference type="InterPro" id="IPR001128">
    <property type="entry name" value="Cyt_P450"/>
</dbReference>
<dbReference type="SUPFAM" id="SSF48264">
    <property type="entry name" value="Cytochrome P450"/>
    <property type="match status" value="1"/>
</dbReference>
<evidence type="ECO:0000256" key="1">
    <source>
        <dbReference type="ARBA" id="ARBA00010617"/>
    </source>
</evidence>
<keyword evidence="5" id="KW-0408">Iron</keyword>
<gene>
    <name evidence="7" type="ORF">IQ247_15830</name>
</gene>
<dbReference type="GO" id="GO:0006707">
    <property type="term" value="P:cholesterol catabolic process"/>
    <property type="evidence" value="ECO:0007669"/>
    <property type="project" value="TreeGrafter"/>
</dbReference>
<keyword evidence="8" id="KW-1185">Reference proteome</keyword>
<dbReference type="EMBL" id="JADEWL010000050">
    <property type="protein sequence ID" value="MBE9214117.1"/>
    <property type="molecule type" value="Genomic_DNA"/>
</dbReference>
<evidence type="ECO:0000313" key="8">
    <source>
        <dbReference type="Proteomes" id="UP000620559"/>
    </source>
</evidence>
<dbReference type="RefSeq" id="WP_193921584.1">
    <property type="nucleotide sequence ID" value="NZ_JADEWL010000050.1"/>
</dbReference>
<keyword evidence="3" id="KW-0479">Metal-binding</keyword>
<dbReference type="InterPro" id="IPR036396">
    <property type="entry name" value="Cyt_P450_sf"/>
</dbReference>
<dbReference type="Gene3D" id="1.10.630.10">
    <property type="entry name" value="Cytochrome P450"/>
    <property type="match status" value="1"/>
</dbReference>
<sequence>MNKQNTTCPFHAGKEYQPFSKEQLDNPYPFFQRARNEEPIFYSPLLNAYVITRYEDVLNILKNPTEFSSAKSLQAVGDLTPEVVEVLRQGFPFVSLINSDGEQHKRLRTPFVKVFAPERLVTVENSIRAIANKLVDSFIDNGNVEIISQFAHPLPLEVILTMYGVPLEKMEQVKHSGNSTSALFSSPLPPERQIECAKSYVALQHYLASLIEQRRSTPGNDLISELQSSDLTLPEQVLLLCEIVIAGHKTTASLIGTAIKLLVENSHIWQSLHENPALIPIALEEVLRYDTPAQSMVRVTTKEVTLSGVTIPQDSRVLLLYGSANRDSSQYENGDRFDVERFKDTPVNHLAFSHGKHHCTGFNLARREARIALEVLSQRLPTLRITPNQQLNHIPTLLDRGYVSLDLEGF</sequence>
<dbReference type="GO" id="GO:0036199">
    <property type="term" value="F:cholest-4-en-3-one 26-monooxygenase activity"/>
    <property type="evidence" value="ECO:0007669"/>
    <property type="project" value="TreeGrafter"/>
</dbReference>
<dbReference type="GO" id="GO:0005506">
    <property type="term" value="F:iron ion binding"/>
    <property type="evidence" value="ECO:0007669"/>
    <property type="project" value="InterPro"/>
</dbReference>
<evidence type="ECO:0000256" key="2">
    <source>
        <dbReference type="ARBA" id="ARBA00022617"/>
    </source>
</evidence>
<dbReference type="InterPro" id="IPR002397">
    <property type="entry name" value="Cyt_P450_B"/>
</dbReference>
<dbReference type="GO" id="GO:0008395">
    <property type="term" value="F:steroid hydroxylase activity"/>
    <property type="evidence" value="ECO:0007669"/>
    <property type="project" value="TreeGrafter"/>
</dbReference>
<dbReference type="GO" id="GO:0020037">
    <property type="term" value="F:heme binding"/>
    <property type="evidence" value="ECO:0007669"/>
    <property type="project" value="InterPro"/>
</dbReference>
<dbReference type="Proteomes" id="UP000620559">
    <property type="component" value="Unassembled WGS sequence"/>
</dbReference>
<evidence type="ECO:0000313" key="7">
    <source>
        <dbReference type="EMBL" id="MBE9214117.1"/>
    </source>
</evidence>
<accession>A0A8J7K2F5</accession>
<organism evidence="7 8">
    <name type="scientific">Plectonema cf. radiosum LEGE 06105</name>
    <dbReference type="NCBI Taxonomy" id="945769"/>
    <lineage>
        <taxon>Bacteria</taxon>
        <taxon>Bacillati</taxon>
        <taxon>Cyanobacteriota</taxon>
        <taxon>Cyanophyceae</taxon>
        <taxon>Oscillatoriophycideae</taxon>
        <taxon>Oscillatoriales</taxon>
        <taxon>Microcoleaceae</taxon>
        <taxon>Plectonema</taxon>
    </lineage>
</organism>
<dbReference type="AlphaFoldDB" id="A0A8J7K2F5"/>
<proteinExistence type="inferred from homology"/>
<dbReference type="PANTHER" id="PTHR46696:SF4">
    <property type="entry name" value="BIOTIN BIOSYNTHESIS CYTOCHROME P450"/>
    <property type="match status" value="1"/>
</dbReference>
<keyword evidence="4" id="KW-0560">Oxidoreductase</keyword>
<dbReference type="Pfam" id="PF00067">
    <property type="entry name" value="p450"/>
    <property type="match status" value="1"/>
</dbReference>
<comment type="caution">
    <text evidence="7">The sequence shown here is derived from an EMBL/GenBank/DDBJ whole genome shotgun (WGS) entry which is preliminary data.</text>
</comment>
<protein>
    <submittedName>
        <fullName evidence="7">Cytochrome P450</fullName>
    </submittedName>
</protein>
<evidence type="ECO:0000256" key="5">
    <source>
        <dbReference type="ARBA" id="ARBA00023004"/>
    </source>
</evidence>
<comment type="similarity">
    <text evidence="1">Belongs to the cytochrome P450 family.</text>
</comment>
<evidence type="ECO:0000256" key="3">
    <source>
        <dbReference type="ARBA" id="ARBA00022723"/>
    </source>
</evidence>
<keyword evidence="2" id="KW-0349">Heme</keyword>
<dbReference type="PRINTS" id="PR00359">
    <property type="entry name" value="BP450"/>
</dbReference>
<evidence type="ECO:0000256" key="6">
    <source>
        <dbReference type="ARBA" id="ARBA00023033"/>
    </source>
</evidence>
<dbReference type="FunFam" id="1.10.630.10:FF:000018">
    <property type="entry name" value="Cytochrome P450 monooxygenase"/>
    <property type="match status" value="1"/>
</dbReference>